<sequence length="40" mass="4693">MILFFAWKSCIFDAERLYTRPALWRECSTPRSACSALHTL</sequence>
<proteinExistence type="predicted"/>
<accession>A0A8S5TFJ9</accession>
<protein>
    <submittedName>
        <fullName evidence="1">Uncharacterized protein</fullName>
    </submittedName>
</protein>
<dbReference type="EMBL" id="BK032813">
    <property type="protein sequence ID" value="DAF61546.1"/>
    <property type="molecule type" value="Genomic_DNA"/>
</dbReference>
<reference evidence="1" key="1">
    <citation type="journal article" date="2021" name="Proc. Natl. Acad. Sci. U.S.A.">
        <title>A Catalog of Tens of Thousands of Viruses from Human Metagenomes Reveals Hidden Associations with Chronic Diseases.</title>
        <authorList>
            <person name="Tisza M.J."/>
            <person name="Buck C.B."/>
        </authorList>
    </citation>
    <scope>NUCLEOTIDE SEQUENCE</scope>
    <source>
        <strain evidence="1">CtJ0s2</strain>
    </source>
</reference>
<evidence type="ECO:0000313" key="1">
    <source>
        <dbReference type="EMBL" id="DAF61546.1"/>
    </source>
</evidence>
<name>A0A8S5TFJ9_9CAUD</name>
<organism evidence="1">
    <name type="scientific">Siphoviridae sp. ctJ0s2</name>
    <dbReference type="NCBI Taxonomy" id="2827834"/>
    <lineage>
        <taxon>Viruses</taxon>
        <taxon>Duplodnaviria</taxon>
        <taxon>Heunggongvirae</taxon>
        <taxon>Uroviricota</taxon>
        <taxon>Caudoviricetes</taxon>
    </lineage>
</organism>